<sequence>MNLDAGQATAALPREALSGVGGGTAKGEIILFQGMGMATAELGVGTLAA</sequence>
<protein>
    <submittedName>
        <fullName evidence="1">Uncharacterized protein</fullName>
    </submittedName>
</protein>
<reference evidence="2" key="1">
    <citation type="journal article" date="2019" name="Int. J. Syst. Evol. Microbiol.">
        <title>The Global Catalogue of Microorganisms (GCM) 10K type strain sequencing project: providing services to taxonomists for standard genome sequencing and annotation.</title>
        <authorList>
            <consortium name="The Broad Institute Genomics Platform"/>
            <consortium name="The Broad Institute Genome Sequencing Center for Infectious Disease"/>
            <person name="Wu L."/>
            <person name="Ma J."/>
        </authorList>
    </citation>
    <scope>NUCLEOTIDE SEQUENCE [LARGE SCALE GENOMIC DNA]</scope>
    <source>
        <strain evidence="2">CGMCC 1.13666</strain>
    </source>
</reference>
<evidence type="ECO:0000313" key="1">
    <source>
        <dbReference type="EMBL" id="MFC7089039.1"/>
    </source>
</evidence>
<organism evidence="1 2">
    <name type="scientific">Halomonas salifodinae</name>
    <dbReference type="NCBI Taxonomy" id="438745"/>
    <lineage>
        <taxon>Bacteria</taxon>
        <taxon>Pseudomonadati</taxon>
        <taxon>Pseudomonadota</taxon>
        <taxon>Gammaproteobacteria</taxon>
        <taxon>Oceanospirillales</taxon>
        <taxon>Halomonadaceae</taxon>
        <taxon>Halomonas</taxon>
    </lineage>
</organism>
<comment type="caution">
    <text evidence="1">The sequence shown here is derived from an EMBL/GenBank/DDBJ whole genome shotgun (WGS) entry which is preliminary data.</text>
</comment>
<dbReference type="EMBL" id="JBHSZP010000013">
    <property type="protein sequence ID" value="MFC7089039.1"/>
    <property type="molecule type" value="Genomic_DNA"/>
</dbReference>
<proteinExistence type="predicted"/>
<accession>A0ABW2EVU2</accession>
<gene>
    <name evidence="1" type="ORF">ACFQH5_05710</name>
</gene>
<evidence type="ECO:0000313" key="2">
    <source>
        <dbReference type="Proteomes" id="UP001596411"/>
    </source>
</evidence>
<keyword evidence="2" id="KW-1185">Reference proteome</keyword>
<dbReference type="RefSeq" id="WP_346062668.1">
    <property type="nucleotide sequence ID" value="NZ_BAAADR010000012.1"/>
</dbReference>
<name>A0ABW2EVU2_9GAMM</name>
<dbReference type="Proteomes" id="UP001596411">
    <property type="component" value="Unassembled WGS sequence"/>
</dbReference>